<dbReference type="PANTHER" id="PTHR22904:SF523">
    <property type="entry name" value="STRESS-INDUCED-PHOSPHOPROTEIN 1"/>
    <property type="match status" value="1"/>
</dbReference>
<name>A0A0P7U025_SCLFO</name>
<dbReference type="InterPro" id="IPR011990">
    <property type="entry name" value="TPR-like_helical_dom_sf"/>
</dbReference>
<protein>
    <submittedName>
        <fullName evidence="3">Uncharacterized protein</fullName>
    </submittedName>
</protein>
<sequence>MEALSIFGPQMLGGVECCEADGPGFSKADFMEKVRQSNDACQQGKFSIAVRLYSDALLADPQNFIIYSNRSAAHLKLGQYQAALKDADKAQHLNPKWPKCLTSSVNYNLDTSSGHNSMARGTEPIKDPITIRNLGANAGRYAPDLAVAIAFLTTDHSAVYSAVDSRE</sequence>
<organism evidence="3 4">
    <name type="scientific">Scleropages formosus</name>
    <name type="common">Asian bonytongue</name>
    <name type="synonym">Osteoglossum formosum</name>
    <dbReference type="NCBI Taxonomy" id="113540"/>
    <lineage>
        <taxon>Eukaryota</taxon>
        <taxon>Metazoa</taxon>
        <taxon>Chordata</taxon>
        <taxon>Craniata</taxon>
        <taxon>Vertebrata</taxon>
        <taxon>Euteleostomi</taxon>
        <taxon>Actinopterygii</taxon>
        <taxon>Neopterygii</taxon>
        <taxon>Teleostei</taxon>
        <taxon>Osteoglossocephala</taxon>
        <taxon>Osteoglossomorpha</taxon>
        <taxon>Osteoglossiformes</taxon>
        <taxon>Osteoglossidae</taxon>
        <taxon>Scleropages</taxon>
    </lineage>
</organism>
<dbReference type="PANTHER" id="PTHR22904">
    <property type="entry name" value="TPR REPEAT CONTAINING PROTEIN"/>
    <property type="match status" value="1"/>
</dbReference>
<dbReference type="GO" id="GO:0051879">
    <property type="term" value="F:Hsp90 protein binding"/>
    <property type="evidence" value="ECO:0007669"/>
    <property type="project" value="TreeGrafter"/>
</dbReference>
<evidence type="ECO:0000313" key="3">
    <source>
        <dbReference type="EMBL" id="KPP59822.1"/>
    </source>
</evidence>
<dbReference type="EMBL" id="JARO02011538">
    <property type="protein sequence ID" value="KPP59822.1"/>
    <property type="molecule type" value="Genomic_DNA"/>
</dbReference>
<dbReference type="InterPro" id="IPR019734">
    <property type="entry name" value="TPR_rpt"/>
</dbReference>
<proteinExistence type="predicted"/>
<evidence type="ECO:0000256" key="1">
    <source>
        <dbReference type="ARBA" id="ARBA00022737"/>
    </source>
</evidence>
<gene>
    <name evidence="3" type="ORF">Z043_122224</name>
</gene>
<dbReference type="InterPro" id="IPR013105">
    <property type="entry name" value="TPR_2"/>
</dbReference>
<dbReference type="SMART" id="SM00028">
    <property type="entry name" value="TPR"/>
    <property type="match status" value="2"/>
</dbReference>
<dbReference type="SUPFAM" id="SSF48452">
    <property type="entry name" value="TPR-like"/>
    <property type="match status" value="1"/>
</dbReference>
<dbReference type="Proteomes" id="UP000034805">
    <property type="component" value="Unassembled WGS sequence"/>
</dbReference>
<keyword evidence="2" id="KW-0802">TPR repeat</keyword>
<reference evidence="3 4" key="1">
    <citation type="submission" date="2015-08" db="EMBL/GenBank/DDBJ databases">
        <title>The genome of the Asian arowana (Scleropages formosus).</title>
        <authorList>
            <person name="Tan M.H."/>
            <person name="Gan H.M."/>
            <person name="Croft L.J."/>
            <person name="Austin C.M."/>
        </authorList>
    </citation>
    <scope>NUCLEOTIDE SEQUENCE [LARGE SCALE GENOMIC DNA]</scope>
    <source>
        <strain evidence="3">Aro1</strain>
    </source>
</reference>
<comment type="caution">
    <text evidence="3">The sequence shown here is derived from an EMBL/GenBank/DDBJ whole genome shotgun (WGS) entry which is preliminary data.</text>
</comment>
<evidence type="ECO:0000256" key="2">
    <source>
        <dbReference type="ARBA" id="ARBA00022803"/>
    </source>
</evidence>
<feature type="non-terminal residue" evidence="3">
    <location>
        <position position="167"/>
    </location>
</feature>
<dbReference type="Gene3D" id="1.25.40.10">
    <property type="entry name" value="Tetratricopeptide repeat domain"/>
    <property type="match status" value="1"/>
</dbReference>
<keyword evidence="1" id="KW-0677">Repeat</keyword>
<accession>A0A0P7U025</accession>
<dbReference type="Pfam" id="PF07719">
    <property type="entry name" value="TPR_2"/>
    <property type="match status" value="1"/>
</dbReference>
<evidence type="ECO:0000313" key="4">
    <source>
        <dbReference type="Proteomes" id="UP000034805"/>
    </source>
</evidence>
<dbReference type="AlphaFoldDB" id="A0A0P7U025"/>